<protein>
    <submittedName>
        <fullName evidence="1">Uncharacterized protein</fullName>
    </submittedName>
</protein>
<comment type="caution">
    <text evidence="1">The sequence shown here is derived from an EMBL/GenBank/DDBJ whole genome shotgun (WGS) entry which is preliminary data.</text>
</comment>
<dbReference type="Proteomes" id="UP001177670">
    <property type="component" value="Unassembled WGS sequence"/>
</dbReference>
<gene>
    <name evidence="1" type="ORF">K0M31_002242</name>
</gene>
<accession>A0AA40KYP0</accession>
<name>A0AA40KYP0_9HYME</name>
<reference evidence="1" key="1">
    <citation type="submission" date="2021-10" db="EMBL/GenBank/DDBJ databases">
        <title>Melipona bicolor Genome sequencing and assembly.</title>
        <authorList>
            <person name="Araujo N.S."/>
            <person name="Arias M.C."/>
        </authorList>
    </citation>
    <scope>NUCLEOTIDE SEQUENCE</scope>
    <source>
        <strain evidence="1">USP_2M_L1-L4_2017</strain>
        <tissue evidence="1">Whole body</tissue>
    </source>
</reference>
<proteinExistence type="predicted"/>
<sequence>MQPKISRQRTPIFRFSYGISTTTSHFIAKDQNINLYPMPNETLLSPANQPQISSIPELSALQHKRCKILGYLNL</sequence>
<organism evidence="1 2">
    <name type="scientific">Melipona bicolor</name>
    <dbReference type="NCBI Taxonomy" id="60889"/>
    <lineage>
        <taxon>Eukaryota</taxon>
        <taxon>Metazoa</taxon>
        <taxon>Ecdysozoa</taxon>
        <taxon>Arthropoda</taxon>
        <taxon>Hexapoda</taxon>
        <taxon>Insecta</taxon>
        <taxon>Pterygota</taxon>
        <taxon>Neoptera</taxon>
        <taxon>Endopterygota</taxon>
        <taxon>Hymenoptera</taxon>
        <taxon>Apocrita</taxon>
        <taxon>Aculeata</taxon>
        <taxon>Apoidea</taxon>
        <taxon>Anthophila</taxon>
        <taxon>Apidae</taxon>
        <taxon>Melipona</taxon>
    </lineage>
</organism>
<keyword evidence="2" id="KW-1185">Reference proteome</keyword>
<dbReference type="AlphaFoldDB" id="A0AA40KYP0"/>
<dbReference type="EMBL" id="JAHYIQ010000001">
    <property type="protein sequence ID" value="KAK1137748.1"/>
    <property type="molecule type" value="Genomic_DNA"/>
</dbReference>
<evidence type="ECO:0000313" key="2">
    <source>
        <dbReference type="Proteomes" id="UP001177670"/>
    </source>
</evidence>
<evidence type="ECO:0000313" key="1">
    <source>
        <dbReference type="EMBL" id="KAK1137748.1"/>
    </source>
</evidence>